<dbReference type="SUPFAM" id="SSF51905">
    <property type="entry name" value="FAD/NAD(P)-binding domain"/>
    <property type="match status" value="1"/>
</dbReference>
<feature type="domain" description="Glucose-methanol-choline oxidoreductase N-terminal" evidence="5">
    <location>
        <begin position="12"/>
        <end position="325"/>
    </location>
</feature>
<dbReference type="Gene3D" id="3.30.410.40">
    <property type="match status" value="1"/>
</dbReference>
<evidence type="ECO:0000313" key="8">
    <source>
        <dbReference type="Proteomes" id="UP000681290"/>
    </source>
</evidence>
<evidence type="ECO:0000256" key="1">
    <source>
        <dbReference type="ARBA" id="ARBA00001974"/>
    </source>
</evidence>
<dbReference type="Pfam" id="PF05199">
    <property type="entry name" value="GMC_oxred_C"/>
    <property type="match status" value="1"/>
</dbReference>
<dbReference type="Pfam" id="PF00732">
    <property type="entry name" value="GMC_oxred_N"/>
    <property type="match status" value="1"/>
</dbReference>
<proteinExistence type="inferred from homology"/>
<evidence type="ECO:0000259" key="5">
    <source>
        <dbReference type="Pfam" id="PF00732"/>
    </source>
</evidence>
<name>A0ABQ4MY41_9BACL</name>
<comment type="similarity">
    <text evidence="2">Belongs to the GMC oxidoreductase family.</text>
</comment>
<evidence type="ECO:0000313" key="7">
    <source>
        <dbReference type="EMBL" id="GIP60847.1"/>
    </source>
</evidence>
<dbReference type="PANTHER" id="PTHR11552">
    <property type="entry name" value="GLUCOSE-METHANOL-CHOLINE GMC OXIDOREDUCTASE"/>
    <property type="match status" value="1"/>
</dbReference>
<evidence type="ECO:0000256" key="3">
    <source>
        <dbReference type="ARBA" id="ARBA00022630"/>
    </source>
</evidence>
<dbReference type="SUPFAM" id="SSF54373">
    <property type="entry name" value="FAD-linked reductases, C-terminal domain"/>
    <property type="match status" value="1"/>
</dbReference>
<dbReference type="InterPro" id="IPR007867">
    <property type="entry name" value="GMC_OxRtase_C"/>
</dbReference>
<dbReference type="PIRSF" id="PIRSF000137">
    <property type="entry name" value="Alcohol_oxidase"/>
    <property type="match status" value="1"/>
</dbReference>
<evidence type="ECO:0000256" key="2">
    <source>
        <dbReference type="ARBA" id="ARBA00010790"/>
    </source>
</evidence>
<keyword evidence="3" id="KW-0285">Flavoprotein</keyword>
<evidence type="ECO:0000256" key="4">
    <source>
        <dbReference type="ARBA" id="ARBA00022827"/>
    </source>
</evidence>
<evidence type="ECO:0000259" key="6">
    <source>
        <dbReference type="Pfam" id="PF05199"/>
    </source>
</evidence>
<keyword evidence="4" id="KW-0274">FAD</keyword>
<dbReference type="Proteomes" id="UP000681290">
    <property type="component" value="Unassembled WGS sequence"/>
</dbReference>
<organism evidence="7 8">
    <name type="scientific">Paenibacillus woosongensis</name>
    <dbReference type="NCBI Taxonomy" id="307580"/>
    <lineage>
        <taxon>Bacteria</taxon>
        <taxon>Bacillati</taxon>
        <taxon>Bacillota</taxon>
        <taxon>Bacilli</taxon>
        <taxon>Bacillales</taxon>
        <taxon>Paenibacillaceae</taxon>
        <taxon>Paenibacillus</taxon>
    </lineage>
</organism>
<dbReference type="PANTHER" id="PTHR11552:SF147">
    <property type="entry name" value="CHOLINE DEHYDROGENASE, MITOCHONDRIAL"/>
    <property type="match status" value="1"/>
</dbReference>
<dbReference type="EMBL" id="BOSM01000012">
    <property type="protein sequence ID" value="GIP60847.1"/>
    <property type="molecule type" value="Genomic_DNA"/>
</dbReference>
<sequence length="564" mass="61958">MGIRKPADSRRFDYIVIGAGTAGGVIAKKLTDDKKTSVLVLEAGTNIQNSSASLETAELEANNNKLSFNILSSTEQKIGHQLRLRGGRAIGGSSQHNFMAAVRGSRNLYDEWSDLVGPQWSYEAIRSLFKENESYTGSTQSPNERGTRGPIFIRQQLIPEDGLISVIGKAISEVLGVPIVEDYNTGIRDCASFKVQATQQEVDGMFTRSSTATGYLNRNIVTQGDQFEPDEIGIGRRKLEILAKTTVNKIRFRRKEGTYVAVGVDYVRNGVSQTAFARKGIILSAGIFSSAILQRSGIGRSEDLAEAGIETLIDSPNVGQHFQTQYFSAMGVEVETSRLLQVFAADPDQPYTSGAFKKESGPGRRLQLVGLPVPFAIPIQDVIINGWQFDPEKATNIMSFAISDLNPASRGTIRITHSDPEAYPSINLNPLEDPDDLNYMVDQYIETFNIVKKARKMDPGGIYNVVYPPEDIFHIPDEKEKRTLLAAYATASYTNFDHFGGQCKMGRTIEEGVVDGFLNVFGTKKLKIADLSVAPVLPDGNPSVPVQMIGLNAVRFIRNEQSRQ</sequence>
<dbReference type="InterPro" id="IPR036188">
    <property type="entry name" value="FAD/NAD-bd_sf"/>
</dbReference>
<comment type="cofactor">
    <cofactor evidence="1">
        <name>FAD</name>
        <dbReference type="ChEBI" id="CHEBI:57692"/>
    </cofactor>
</comment>
<gene>
    <name evidence="7" type="ORF">J15TS10_46610</name>
</gene>
<dbReference type="InterPro" id="IPR012132">
    <property type="entry name" value="GMC_OxRdtase"/>
</dbReference>
<reference evidence="7 8" key="1">
    <citation type="submission" date="2021-03" db="EMBL/GenBank/DDBJ databases">
        <title>Antimicrobial resistance genes in bacteria isolated from Japanese honey, and their potential for conferring macrolide and lincosamide resistance in the American foulbrood pathogen Paenibacillus larvae.</title>
        <authorList>
            <person name="Okamoto M."/>
            <person name="Kumagai M."/>
            <person name="Kanamori H."/>
            <person name="Takamatsu D."/>
        </authorList>
    </citation>
    <scope>NUCLEOTIDE SEQUENCE [LARGE SCALE GENOMIC DNA]</scope>
    <source>
        <strain evidence="7 8">J15TS10</strain>
    </source>
</reference>
<protein>
    <submittedName>
        <fullName evidence="7">Oxidoreductase</fullName>
    </submittedName>
</protein>
<feature type="domain" description="Glucose-methanol-choline oxidoreductase C-terminal" evidence="6">
    <location>
        <begin position="407"/>
        <end position="550"/>
    </location>
</feature>
<dbReference type="InterPro" id="IPR000172">
    <property type="entry name" value="GMC_OxRdtase_N"/>
</dbReference>
<accession>A0ABQ4MY41</accession>
<dbReference type="Gene3D" id="3.50.50.60">
    <property type="entry name" value="FAD/NAD(P)-binding domain"/>
    <property type="match status" value="1"/>
</dbReference>
<keyword evidence="8" id="KW-1185">Reference proteome</keyword>
<comment type="caution">
    <text evidence="7">The sequence shown here is derived from an EMBL/GenBank/DDBJ whole genome shotgun (WGS) entry which is preliminary data.</text>
</comment>